<dbReference type="AlphaFoldDB" id="B9M581"/>
<dbReference type="InterPro" id="IPR050834">
    <property type="entry name" value="Glycosyltransf_2"/>
</dbReference>
<reference evidence="3 4" key="1">
    <citation type="submission" date="2009-01" db="EMBL/GenBank/DDBJ databases">
        <title>Complete sequence of Geobacter sp. FRC-32.</title>
        <authorList>
            <consortium name="US DOE Joint Genome Institute"/>
            <person name="Lucas S."/>
            <person name="Copeland A."/>
            <person name="Lapidus A."/>
            <person name="Glavina del Rio T."/>
            <person name="Dalin E."/>
            <person name="Tice H."/>
            <person name="Bruce D."/>
            <person name="Goodwin L."/>
            <person name="Pitluck S."/>
            <person name="Saunders E."/>
            <person name="Brettin T."/>
            <person name="Detter J.C."/>
            <person name="Han C."/>
            <person name="Larimer F."/>
            <person name="Land M."/>
            <person name="Hauser L."/>
            <person name="Kyrpides N."/>
            <person name="Ovchinnikova G."/>
            <person name="Kostka J."/>
            <person name="Richardson P."/>
        </authorList>
    </citation>
    <scope>NUCLEOTIDE SEQUENCE [LARGE SCALE GENOMIC DNA]</scope>
    <source>
        <strain evidence="4">DSM 22248 / JCM 15807 / FRC-32</strain>
    </source>
</reference>
<dbReference type="SUPFAM" id="SSF53448">
    <property type="entry name" value="Nucleotide-diphospho-sugar transferases"/>
    <property type="match status" value="1"/>
</dbReference>
<keyword evidence="3" id="KW-0808">Transferase</keyword>
<feature type="domain" description="Glycosyltransferase 2-like" evidence="2">
    <location>
        <begin position="17"/>
        <end position="142"/>
    </location>
</feature>
<keyword evidence="1" id="KW-0472">Membrane</keyword>
<keyword evidence="1" id="KW-1133">Transmembrane helix</keyword>
<dbReference type="eggNOG" id="COG1215">
    <property type="taxonomic scope" value="Bacteria"/>
</dbReference>
<sequence>MQENNVFLRVTVPAIVSVIIPAHNCEKYVAEAIDSVLAQTYPAVECIVVDDGSTDRTAEVVKSYGERVRYVYQDNAERSAARNNGLRCATGEYVSFLDADDYLAPEKIFQQVALLGADSRLEIVYSRVCYFRDDKERRFYDVRRPAPIGDILETLIYSNFITVHAPLIRAKAVADAGGFNPRRNRYEDWEFFLRLAARGARFGFIDSCHAFVRMHAENTVHDRLRMFEAKLQVAEEFVRDHNHELQARGINPDGVAAFHRADYGRLLILNGHPDEGREMIRDACRCSDFPHRHKFLLFAFAGGICGSRFMAGLQVLVDRVYKYRKGTAVFDGKKGRRDD</sequence>
<evidence type="ECO:0000256" key="1">
    <source>
        <dbReference type="SAM" id="Phobius"/>
    </source>
</evidence>
<proteinExistence type="predicted"/>
<dbReference type="InterPro" id="IPR001173">
    <property type="entry name" value="Glyco_trans_2-like"/>
</dbReference>
<accession>B9M581</accession>
<organism evidence="3 4">
    <name type="scientific">Geotalea daltonii (strain DSM 22248 / JCM 15807 / FRC-32)</name>
    <name type="common">Geobacter daltonii</name>
    <dbReference type="NCBI Taxonomy" id="316067"/>
    <lineage>
        <taxon>Bacteria</taxon>
        <taxon>Pseudomonadati</taxon>
        <taxon>Thermodesulfobacteriota</taxon>
        <taxon>Desulfuromonadia</taxon>
        <taxon>Geobacterales</taxon>
        <taxon>Geobacteraceae</taxon>
        <taxon>Geotalea</taxon>
    </lineage>
</organism>
<dbReference type="Proteomes" id="UP000007721">
    <property type="component" value="Chromosome"/>
</dbReference>
<dbReference type="PANTHER" id="PTHR43685">
    <property type="entry name" value="GLYCOSYLTRANSFERASE"/>
    <property type="match status" value="1"/>
</dbReference>
<name>B9M581_GEODF</name>
<dbReference type="Pfam" id="PF00535">
    <property type="entry name" value="Glycos_transf_2"/>
    <property type="match status" value="1"/>
</dbReference>
<evidence type="ECO:0000313" key="3">
    <source>
        <dbReference type="EMBL" id="ACM19836.1"/>
    </source>
</evidence>
<evidence type="ECO:0000313" key="4">
    <source>
        <dbReference type="Proteomes" id="UP000007721"/>
    </source>
</evidence>
<dbReference type="PANTHER" id="PTHR43685:SF2">
    <property type="entry name" value="GLYCOSYLTRANSFERASE 2-LIKE DOMAIN-CONTAINING PROTEIN"/>
    <property type="match status" value="1"/>
</dbReference>
<dbReference type="InterPro" id="IPR029044">
    <property type="entry name" value="Nucleotide-diphossugar_trans"/>
</dbReference>
<keyword evidence="1" id="KW-0812">Transmembrane</keyword>
<dbReference type="KEGG" id="geo:Geob_1477"/>
<dbReference type="HOGENOM" id="CLU_025996_0_0_7"/>
<dbReference type="EMBL" id="CP001390">
    <property type="protein sequence ID" value="ACM19836.1"/>
    <property type="molecule type" value="Genomic_DNA"/>
</dbReference>
<dbReference type="STRING" id="316067.Geob_1477"/>
<feature type="transmembrane region" description="Helical" evidence="1">
    <location>
        <begin position="295"/>
        <end position="317"/>
    </location>
</feature>
<evidence type="ECO:0000259" key="2">
    <source>
        <dbReference type="Pfam" id="PF00535"/>
    </source>
</evidence>
<protein>
    <submittedName>
        <fullName evidence="3">Glycosyltransferase</fullName>
    </submittedName>
</protein>
<dbReference type="OrthoDB" id="5394435at2"/>
<keyword evidence="4" id="KW-1185">Reference proteome</keyword>
<dbReference type="CAZy" id="GT2">
    <property type="family name" value="Glycosyltransferase Family 2"/>
</dbReference>
<dbReference type="GO" id="GO:0016740">
    <property type="term" value="F:transferase activity"/>
    <property type="evidence" value="ECO:0007669"/>
    <property type="project" value="UniProtKB-KW"/>
</dbReference>
<gene>
    <name evidence="3" type="ordered locus">Geob_1477</name>
</gene>
<dbReference type="Gene3D" id="3.90.550.10">
    <property type="entry name" value="Spore Coat Polysaccharide Biosynthesis Protein SpsA, Chain A"/>
    <property type="match status" value="1"/>
</dbReference>